<dbReference type="NCBIfam" id="TIGR02675">
    <property type="entry name" value="tape_meas_nterm"/>
    <property type="match status" value="1"/>
</dbReference>
<comment type="caution">
    <text evidence="5">The sequence shown here is derived from an EMBL/GenBank/DDBJ whole genome shotgun (WGS) entry which is preliminary data.</text>
</comment>
<feature type="transmembrane region" description="Helical" evidence="3">
    <location>
        <begin position="572"/>
        <end position="593"/>
    </location>
</feature>
<feature type="coiled-coil region" evidence="1">
    <location>
        <begin position="1489"/>
        <end position="1516"/>
    </location>
</feature>
<feature type="transmembrane region" description="Helical" evidence="3">
    <location>
        <begin position="708"/>
        <end position="727"/>
    </location>
</feature>
<evidence type="ECO:0000256" key="3">
    <source>
        <dbReference type="SAM" id="Phobius"/>
    </source>
</evidence>
<feature type="coiled-coil region" evidence="1">
    <location>
        <begin position="1547"/>
        <end position="1581"/>
    </location>
</feature>
<protein>
    <submittedName>
        <fullName evidence="5">Tape measure protein</fullName>
    </submittedName>
</protein>
<keyword evidence="1" id="KW-0175">Coiled coil</keyword>
<dbReference type="PANTHER" id="PTHR34491:SF74">
    <property type="entry name" value="DUF4456 DOMAIN-CONTAINING PROTEIN"/>
    <property type="match status" value="1"/>
</dbReference>
<gene>
    <name evidence="5" type="ORF">HCA78_12690</name>
</gene>
<dbReference type="EMBL" id="JAARWW010000005">
    <property type="protein sequence ID" value="MBC2004634.1"/>
    <property type="molecule type" value="Genomic_DNA"/>
</dbReference>
<feature type="transmembrane region" description="Helical" evidence="3">
    <location>
        <begin position="636"/>
        <end position="659"/>
    </location>
</feature>
<evidence type="ECO:0000313" key="5">
    <source>
        <dbReference type="EMBL" id="MBC2004634.1"/>
    </source>
</evidence>
<reference evidence="5 6" key="1">
    <citation type="submission" date="2020-03" db="EMBL/GenBank/DDBJ databases">
        <title>Soil Listeria distribution.</title>
        <authorList>
            <person name="Liao J."/>
            <person name="Wiedmann M."/>
        </authorList>
    </citation>
    <scope>NUCLEOTIDE SEQUENCE [LARGE SCALE GENOMIC DNA]</scope>
    <source>
        <strain evidence="5 6">FSL L7-0435</strain>
    </source>
</reference>
<accession>A0A842CXD9</accession>
<dbReference type="InterPro" id="IPR013491">
    <property type="entry name" value="Tape_meas_N"/>
</dbReference>
<feature type="domain" description="Tape measure protein N-terminal" evidence="4">
    <location>
        <begin position="321"/>
        <end position="516"/>
    </location>
</feature>
<evidence type="ECO:0000256" key="1">
    <source>
        <dbReference type="SAM" id="Coils"/>
    </source>
</evidence>
<keyword evidence="3" id="KW-1133">Transmembrane helix</keyword>
<feature type="transmembrane region" description="Helical" evidence="3">
    <location>
        <begin position="733"/>
        <end position="752"/>
    </location>
</feature>
<dbReference type="Gene3D" id="1.20.120.20">
    <property type="entry name" value="Apolipoprotein"/>
    <property type="match status" value="1"/>
</dbReference>
<evidence type="ECO:0000256" key="2">
    <source>
        <dbReference type="SAM" id="MobiDB-lite"/>
    </source>
</evidence>
<feature type="region of interest" description="Disordered" evidence="2">
    <location>
        <begin position="1785"/>
        <end position="1805"/>
    </location>
</feature>
<keyword evidence="3" id="KW-0472">Membrane</keyword>
<dbReference type="Proteomes" id="UP000546806">
    <property type="component" value="Unassembled WGS sequence"/>
</dbReference>
<evidence type="ECO:0000313" key="6">
    <source>
        <dbReference type="Proteomes" id="UP000546806"/>
    </source>
</evidence>
<feature type="coiled-coil region" evidence="1">
    <location>
        <begin position="868"/>
        <end position="902"/>
    </location>
</feature>
<dbReference type="PANTHER" id="PTHR34491">
    <property type="entry name" value="A-TYPE INCLUSION PROTEIN, PUTATIVE-RELATED"/>
    <property type="match status" value="1"/>
</dbReference>
<proteinExistence type="predicted"/>
<dbReference type="Pfam" id="PF20155">
    <property type="entry name" value="TMP_3"/>
    <property type="match status" value="1"/>
</dbReference>
<feature type="compositionally biased region" description="Polar residues" evidence="2">
    <location>
        <begin position="1786"/>
        <end position="1797"/>
    </location>
</feature>
<dbReference type="RefSeq" id="WP_185533644.1">
    <property type="nucleotide sequence ID" value="NZ_JAARWW010000005.1"/>
</dbReference>
<organism evidence="5 6">
    <name type="scientific">Listeria booriae</name>
    <dbReference type="NCBI Taxonomy" id="1552123"/>
    <lineage>
        <taxon>Bacteria</taxon>
        <taxon>Bacillati</taxon>
        <taxon>Bacillota</taxon>
        <taxon>Bacilli</taxon>
        <taxon>Bacillales</taxon>
        <taxon>Listeriaceae</taxon>
        <taxon>Listeria</taxon>
    </lineage>
</organism>
<keyword evidence="3" id="KW-0812">Transmembrane</keyword>
<evidence type="ECO:0000259" key="4">
    <source>
        <dbReference type="Pfam" id="PF20155"/>
    </source>
</evidence>
<sequence length="1858" mass="195183">MSDGSVIIEISLDADDIDKGMQKVEKDFIAKGKSMSKSFDAAFLAAHKKAAESGQKMKTSMINAMKAGLDATKNMIKSTTTSVLQMPKHVQSAVKAMVSTMKSSIQNVVQSVTTGVKNLGTNIKQASTNLRTGFTNAFNFVKTSSQQAMQVVANTLKSLPSSAASALTSLKASFVSGFNNIKATVKSLPEAARSAGAATSSALKTAFSAGVTAAKSAGQNMKMGIQLSLISIKNTAATAMNGVKNAFLSVGRGVKNVGVGIKNGFVTAFNGIKNAAKNASAAVNESFKKSIQEPAEEAKLSVMRLAAAFGLIVAAKGVIGSAISRVDTIDTASKSLTVLTGSAEKAKLVMTDLVAAIDGTPIALDAVALGAKKMVAAGMEAANVKPVFTAIADAAYGVGNGSESIDQMVDAISSLQSAGVAYSDDINRLVDAGIPAWQILANSTGKSVGDMKKYVSEGSLDSKKAIAALVKGIEEGTTGIAGNTAKMAGLAKTAGNTISGAFGNMRTAAVKSMANIVDNLKDPIIGALSGLQAAFKKLAAYTASPEFQAKLTEFVAKFKEMLPVIKEVAPTVLKVAAAFFALQALSGVIGMFGKMLAVFNPLKKSLLMISNGFMGLGKFILKPAQAIVPLVTKFRGLIAVATPVTLIITALTAAAIGMFRAFKQNTGNIKGFLSGSFEGIKKSFSEMIKVFKQIVSALKPVTSGFSGLLKYIGVGAFVAFALAIAQVVDTLRILATVILVAVKGLQGLYYALKAAFQAMNFDFKGAKESLKQSAQSFVDAGSAIKTAFDPANSAMVKTVASMAEFGKETDKTAGVTVDAMQKSTKAVQENAKQTEKAVSDSNKRIDVLLKGGIDQYGTKHTAQTTAFLKAAKDLYTNYQKDAQNAQKEYAEAMKKAESAEGSERVKIIEDANKKLADVTKLGNNSLISLNLDYSKMLKENRWTDGKELTAQQKQFLQQQTADIKTELAKQNQMYAEANLMRIKNGKSVSQEEQQLTLSIIKDSYNDRKNAVTKGEQELANLEKSQRDARTQTEKDALGIKILAQKENNEKLLSNLKGWTGEMNIAMANGSKLTADSFANGLRSMGKVTDEQLALLFQSFVVTSGSIDSNLGALAIIMEQRGAQGATGFINALKSGDYISAGLNVNKGVLDSIDKLPAAMFVDGNLGKDQFIAAIKSGDYQAAGAYLSDGVKTGVDPFKAKMSEAGSQGGKNFADGIKGKQSDANNAGASLASKAKQGANPIVPNLKNVGSSGGQSLADGLGNKTSAAYNSGAAVSQSGKSGAESVGGWDSVGSNMGAGISAGLRSAAESVGTAAANVVRSAMAAAQREGQIKSPSRLMRDQVGKYLAEGVAVGMDRDKTVVKSAKNMALSAVTATQEALEIHSPSRVMQSLGEFVGQGLANGISGTQKQVAKTATTLAKKLSDAINSGLTTKATKNKQMQSATKTLNTQQRQMNELVAKRTKTANKISSLNAQMTKAPKKKKSGFAKQIESAKKQMQSYNSSIRNLQDRINNTKAKIGDLGMDRKTAIQAAGLKSIQAFINNETRKLNAIAKQRDTVTAKLKDANKKLADLVKDSQKYSQEIMEKTLDYASITNVAKTGVTGDKIKQALTDRYNNIKEFTTNIAKLRKMGVHNTIIQDIVEAGVDGGAAYAKALAVTDKKTISSINAMQNKVATASKSLGSTSADQMYKAGIDAAKGLVKGLDSQQKALDAAAKRVANTITSSVRKALKIHSPSRVMRDDVGRYIPQGIAAGIDADAKLVEKALQSIRISGVSLPKITPESVLGLKTSSPRTNTPIQVNVPPAEPRESYNDAQVIALLKQLVEKDSTLVVNSKLLAEVVNNESGSAQSLLNFMGGIKF</sequence>
<name>A0A842CXD9_9LIST</name>